<dbReference type="AlphaFoldDB" id="A0A839T8E2"/>
<evidence type="ECO:0000256" key="5">
    <source>
        <dbReference type="PIRSR" id="PIRSR006278-2"/>
    </source>
</evidence>
<evidence type="ECO:0000259" key="6">
    <source>
        <dbReference type="Pfam" id="PF00291"/>
    </source>
</evidence>
<gene>
    <name evidence="7" type="ORF">FHR87_003152</name>
</gene>
<comment type="cofactor">
    <cofactor evidence="1">
        <name>pyridoxal 5'-phosphate</name>
        <dbReference type="ChEBI" id="CHEBI:597326"/>
    </cofactor>
</comment>
<keyword evidence="7" id="KW-0378">Hydrolase</keyword>
<reference evidence="7 8" key="1">
    <citation type="submission" date="2020-08" db="EMBL/GenBank/DDBJ databases">
        <title>Genomic Encyclopedia of Type Strains, Phase III (KMG-III): the genomes of soil and plant-associated and newly described type strains.</title>
        <authorList>
            <person name="Whitman W."/>
        </authorList>
    </citation>
    <scope>NUCLEOTIDE SEQUENCE [LARGE SCALE GENOMIC DNA]</scope>
    <source>
        <strain evidence="7 8">CECT 4462</strain>
    </source>
</reference>
<dbReference type="PIRSF" id="PIRSF006278">
    <property type="entry name" value="ACCD_DCysDesulf"/>
    <property type="match status" value="1"/>
</dbReference>
<dbReference type="Gene3D" id="3.40.50.1100">
    <property type="match status" value="2"/>
</dbReference>
<accession>A0A839T8E2</accession>
<dbReference type="GO" id="GO:0008660">
    <property type="term" value="F:1-aminocyclopropane-1-carboxylate deaminase activity"/>
    <property type="evidence" value="ECO:0007669"/>
    <property type="project" value="UniProtKB-EC"/>
</dbReference>
<proteinExistence type="inferred from homology"/>
<evidence type="ECO:0000256" key="4">
    <source>
        <dbReference type="PIRSR" id="PIRSR006278-1"/>
    </source>
</evidence>
<feature type="active site" description="Nucleophile" evidence="4">
    <location>
        <position position="71"/>
    </location>
</feature>
<dbReference type="SUPFAM" id="SSF53686">
    <property type="entry name" value="Tryptophan synthase beta subunit-like PLP-dependent enzymes"/>
    <property type="match status" value="1"/>
</dbReference>
<feature type="domain" description="Tryptophan synthase beta chain-like PALP" evidence="6">
    <location>
        <begin position="23"/>
        <end position="296"/>
    </location>
</feature>
<evidence type="ECO:0000256" key="3">
    <source>
        <dbReference type="ARBA" id="ARBA00022898"/>
    </source>
</evidence>
<dbReference type="Pfam" id="PF00291">
    <property type="entry name" value="PALP"/>
    <property type="match status" value="1"/>
</dbReference>
<dbReference type="RefSeq" id="WP_183167574.1">
    <property type="nucleotide sequence ID" value="NZ_JACHXI010000019.1"/>
</dbReference>
<dbReference type="InterPro" id="IPR001926">
    <property type="entry name" value="TrpB-like_PALP"/>
</dbReference>
<comment type="caution">
    <text evidence="7">The sequence shown here is derived from an EMBL/GenBank/DDBJ whole genome shotgun (WGS) entry which is preliminary data.</text>
</comment>
<dbReference type="Proteomes" id="UP000549250">
    <property type="component" value="Unassembled WGS sequence"/>
</dbReference>
<organism evidence="7 8">
    <name type="scientific">Azomonas macrocytogenes</name>
    <name type="common">Azotobacter macrocytogenes</name>
    <dbReference type="NCBI Taxonomy" id="69962"/>
    <lineage>
        <taxon>Bacteria</taxon>
        <taxon>Pseudomonadati</taxon>
        <taxon>Pseudomonadota</taxon>
        <taxon>Gammaproteobacteria</taxon>
        <taxon>Pseudomonadales</taxon>
        <taxon>Pseudomonadaceae</taxon>
        <taxon>Azomonas</taxon>
    </lineage>
</organism>
<dbReference type="EC" id="3.5.99.7" evidence="7"/>
<evidence type="ECO:0000256" key="2">
    <source>
        <dbReference type="ARBA" id="ARBA00008639"/>
    </source>
</evidence>
<dbReference type="PANTHER" id="PTHR43780">
    <property type="entry name" value="1-AMINOCYCLOPROPANE-1-CARBOXYLATE DEAMINASE-RELATED"/>
    <property type="match status" value="1"/>
</dbReference>
<dbReference type="PANTHER" id="PTHR43780:SF2">
    <property type="entry name" value="1-AMINOCYCLOPROPANE-1-CARBOXYLATE DEAMINASE-RELATED"/>
    <property type="match status" value="1"/>
</dbReference>
<dbReference type="InterPro" id="IPR036052">
    <property type="entry name" value="TrpB-like_PALP_sf"/>
</dbReference>
<dbReference type="GO" id="GO:0019148">
    <property type="term" value="F:D-cysteine desulfhydrase activity"/>
    <property type="evidence" value="ECO:0007669"/>
    <property type="project" value="TreeGrafter"/>
</dbReference>
<comment type="similarity">
    <text evidence="2">Belongs to the ACC deaminase/D-cysteine desulfhydrase family.</text>
</comment>
<evidence type="ECO:0000256" key="1">
    <source>
        <dbReference type="ARBA" id="ARBA00001933"/>
    </source>
</evidence>
<protein>
    <submittedName>
        <fullName evidence="7">1-aminocyclopropane-1-carboxylate deaminase</fullName>
        <ecNumber evidence="7">3.5.99.7</ecNumber>
    </submittedName>
</protein>
<sequence length="311" mass="33366">MDELYPDVSAIPLQPLRLDWLDSRGVEVAVLRLDLIDPLLSGNKWFKLSGHLAAAREAGAIGLISVGGAHSNHLHAMAAAGNRFGMASAGLLRGNAQSTPTVQDLRRFGMHLHWLGYAGYRARYRTDFWDCWRARYPGYYCVPEGGGGLVGALGCAPLVEQVQALLPGIGWSDYDAWWLAAGTGSTLTGLVIGEAGRHQVLGALAGPGQHAIGRQIELLLNEAGMAAERGYQIFDACRGGFGRIDDELGRFLLEAEQAAGLPLEPIYTAKALLALQQQVLAGCFPAGTRLLFVHTGGLQGRRAALTQMQRL</sequence>
<evidence type="ECO:0000313" key="7">
    <source>
        <dbReference type="EMBL" id="MBB3104726.1"/>
    </source>
</evidence>
<feature type="modified residue" description="N6-(pyridoxal phosphate)lysine" evidence="5">
    <location>
        <position position="44"/>
    </location>
</feature>
<keyword evidence="3 5" id="KW-0663">Pyridoxal phosphate</keyword>
<name>A0A839T8E2_AZOMA</name>
<dbReference type="InterPro" id="IPR027278">
    <property type="entry name" value="ACCD_DCysDesulf"/>
</dbReference>
<evidence type="ECO:0000313" key="8">
    <source>
        <dbReference type="Proteomes" id="UP000549250"/>
    </source>
</evidence>
<keyword evidence="8" id="KW-1185">Reference proteome</keyword>
<dbReference type="EMBL" id="JACHXI010000019">
    <property type="protein sequence ID" value="MBB3104726.1"/>
    <property type="molecule type" value="Genomic_DNA"/>
</dbReference>